<evidence type="ECO:0000313" key="2">
    <source>
        <dbReference type="EMBL" id="GAA0553736.1"/>
    </source>
</evidence>
<accession>A0ABN1DW28</accession>
<evidence type="ECO:0000256" key="1">
    <source>
        <dbReference type="SAM" id="MobiDB-lite"/>
    </source>
</evidence>
<protein>
    <submittedName>
        <fullName evidence="2">Uncharacterized protein</fullName>
    </submittedName>
</protein>
<feature type="region of interest" description="Disordered" evidence="1">
    <location>
        <begin position="58"/>
        <end position="126"/>
    </location>
</feature>
<reference evidence="2 3" key="1">
    <citation type="journal article" date="2019" name="Int. J. Syst. Evol. Microbiol.">
        <title>The Global Catalogue of Microorganisms (GCM) 10K type strain sequencing project: providing services to taxonomists for standard genome sequencing and annotation.</title>
        <authorList>
            <consortium name="The Broad Institute Genomics Platform"/>
            <consortium name="The Broad Institute Genome Sequencing Center for Infectious Disease"/>
            <person name="Wu L."/>
            <person name="Ma J."/>
        </authorList>
    </citation>
    <scope>NUCLEOTIDE SEQUENCE [LARGE SCALE GENOMIC DNA]</scope>
    <source>
        <strain evidence="2 3">JCM 14331</strain>
    </source>
</reference>
<gene>
    <name evidence="2" type="ORF">GCM10009098_21870</name>
</gene>
<evidence type="ECO:0000313" key="3">
    <source>
        <dbReference type="Proteomes" id="UP001501169"/>
    </source>
</evidence>
<organism evidence="2 3">
    <name type="scientific">Rheinheimera aquimaris</name>
    <dbReference type="NCBI Taxonomy" id="412437"/>
    <lineage>
        <taxon>Bacteria</taxon>
        <taxon>Pseudomonadati</taxon>
        <taxon>Pseudomonadota</taxon>
        <taxon>Gammaproteobacteria</taxon>
        <taxon>Chromatiales</taxon>
        <taxon>Chromatiaceae</taxon>
        <taxon>Rheinheimera</taxon>
    </lineage>
</organism>
<proteinExistence type="predicted"/>
<keyword evidence="3" id="KW-1185">Reference proteome</keyword>
<dbReference type="Proteomes" id="UP001501169">
    <property type="component" value="Unassembled WGS sequence"/>
</dbReference>
<sequence length="126" mass="12833">MSIGNVNNNGAAQLQFYAQEKNAISTKAEQTTQTPATALASGSDSVQISDRARLLLARDTPAVTQGNGEGIEPPKTITGNGEGIEPPVTLGNGEGIEPPKTITGNGEGIEPPVTLGNGEGIEPPKT</sequence>
<name>A0ABN1DW28_9GAMM</name>
<feature type="region of interest" description="Disordered" evidence="1">
    <location>
        <begin position="25"/>
        <end position="46"/>
    </location>
</feature>
<comment type="caution">
    <text evidence="2">The sequence shown here is derived from an EMBL/GenBank/DDBJ whole genome shotgun (WGS) entry which is preliminary data.</text>
</comment>
<dbReference type="EMBL" id="BAAAEO010000003">
    <property type="protein sequence ID" value="GAA0553736.1"/>
    <property type="molecule type" value="Genomic_DNA"/>
</dbReference>